<sequence>MRTFRDEAIVLRTQDLGEADRIVTLLTARNGLIRAVGRGVRKTSSRIGARLEPFGVVDIQVRRGKGGLHSIEQVETIAPYGRSIAHDYALFTTANLMVETLERVSEEAWATDRYYGLTIGALHALALGRHEPSLVLDSYLLRLLGLAGWAASCWDCATCGAAGPHPYFNPSAGGAVCVNCKPNGAVTVEEDTMLLLAALSVGDWARADASEWSARAEAHVLTTTFVQWHIERRLKSLSVLEIA</sequence>
<evidence type="ECO:0000256" key="5">
    <source>
        <dbReference type="ARBA" id="ARBA00023172"/>
    </source>
</evidence>
<dbReference type="EMBL" id="VUMY01000014">
    <property type="protein sequence ID" value="MST50204.1"/>
    <property type="molecule type" value="Genomic_DNA"/>
</dbReference>
<name>A0A7K0K434_9ACTO</name>
<dbReference type="Gene3D" id="2.40.50.140">
    <property type="entry name" value="Nucleic acid-binding proteins"/>
    <property type="match status" value="1"/>
</dbReference>
<keyword evidence="5 8" id="KW-0233">DNA recombination</keyword>
<dbReference type="HAMAP" id="MF_00201">
    <property type="entry name" value="RecO"/>
    <property type="match status" value="1"/>
</dbReference>
<evidence type="ECO:0000256" key="3">
    <source>
        <dbReference type="ARBA" id="ARBA00021310"/>
    </source>
</evidence>
<dbReference type="InterPro" id="IPR012340">
    <property type="entry name" value="NA-bd_OB-fold"/>
</dbReference>
<comment type="similarity">
    <text evidence="2 8">Belongs to the RecO family.</text>
</comment>
<evidence type="ECO:0000256" key="8">
    <source>
        <dbReference type="HAMAP-Rule" id="MF_00201"/>
    </source>
</evidence>
<evidence type="ECO:0000313" key="11">
    <source>
        <dbReference type="Proteomes" id="UP000442535"/>
    </source>
</evidence>
<comment type="caution">
    <text evidence="10">The sequence shown here is derived from an EMBL/GenBank/DDBJ whole genome shotgun (WGS) entry which is preliminary data.</text>
</comment>
<proteinExistence type="inferred from homology"/>
<evidence type="ECO:0000256" key="6">
    <source>
        <dbReference type="ARBA" id="ARBA00023204"/>
    </source>
</evidence>
<dbReference type="PANTHER" id="PTHR33991:SF1">
    <property type="entry name" value="DNA REPAIR PROTEIN RECO"/>
    <property type="match status" value="1"/>
</dbReference>
<evidence type="ECO:0000256" key="7">
    <source>
        <dbReference type="ARBA" id="ARBA00033409"/>
    </source>
</evidence>
<evidence type="ECO:0000259" key="9">
    <source>
        <dbReference type="Pfam" id="PF11967"/>
    </source>
</evidence>
<dbReference type="Proteomes" id="UP000442535">
    <property type="component" value="Unassembled WGS sequence"/>
</dbReference>
<dbReference type="GO" id="GO:0006310">
    <property type="term" value="P:DNA recombination"/>
    <property type="evidence" value="ECO:0007669"/>
    <property type="project" value="UniProtKB-UniRule"/>
</dbReference>
<accession>A0A7K0K434</accession>
<dbReference type="PANTHER" id="PTHR33991">
    <property type="entry name" value="DNA REPAIR PROTEIN RECO"/>
    <property type="match status" value="1"/>
</dbReference>
<feature type="domain" description="DNA replication/recombination mediator RecO N-terminal" evidence="9">
    <location>
        <begin position="1"/>
        <end position="80"/>
    </location>
</feature>
<keyword evidence="4 8" id="KW-0227">DNA damage</keyword>
<dbReference type="GO" id="GO:0006302">
    <property type="term" value="P:double-strand break repair"/>
    <property type="evidence" value="ECO:0007669"/>
    <property type="project" value="TreeGrafter"/>
</dbReference>
<comment type="function">
    <text evidence="1 8">Involved in DNA repair and RecF pathway recombination.</text>
</comment>
<dbReference type="InterPro" id="IPR042242">
    <property type="entry name" value="RecO_C"/>
</dbReference>
<dbReference type="InterPro" id="IPR003717">
    <property type="entry name" value="RecO"/>
</dbReference>
<dbReference type="SUPFAM" id="SSF50249">
    <property type="entry name" value="Nucleic acid-binding proteins"/>
    <property type="match status" value="1"/>
</dbReference>
<organism evidence="10 11">
    <name type="scientific">Mobiluncus porci</name>
    <dbReference type="NCBI Taxonomy" id="2652278"/>
    <lineage>
        <taxon>Bacteria</taxon>
        <taxon>Bacillati</taxon>
        <taxon>Actinomycetota</taxon>
        <taxon>Actinomycetes</taxon>
        <taxon>Actinomycetales</taxon>
        <taxon>Actinomycetaceae</taxon>
        <taxon>Mobiluncus</taxon>
    </lineage>
</organism>
<evidence type="ECO:0000256" key="1">
    <source>
        <dbReference type="ARBA" id="ARBA00003065"/>
    </source>
</evidence>
<dbReference type="InterPro" id="IPR037278">
    <property type="entry name" value="ARFGAP/RecO"/>
</dbReference>
<dbReference type="InterPro" id="IPR022572">
    <property type="entry name" value="DNA_rep/recomb_RecO_N"/>
</dbReference>
<dbReference type="AlphaFoldDB" id="A0A7K0K434"/>
<dbReference type="NCBIfam" id="TIGR00613">
    <property type="entry name" value="reco"/>
    <property type="match status" value="1"/>
</dbReference>
<dbReference type="RefSeq" id="WP_154545605.1">
    <property type="nucleotide sequence ID" value="NZ_VUMY01000014.1"/>
</dbReference>
<dbReference type="GO" id="GO:0043590">
    <property type="term" value="C:bacterial nucleoid"/>
    <property type="evidence" value="ECO:0007669"/>
    <property type="project" value="TreeGrafter"/>
</dbReference>
<evidence type="ECO:0000256" key="2">
    <source>
        <dbReference type="ARBA" id="ARBA00007452"/>
    </source>
</evidence>
<protein>
    <recommendedName>
        <fullName evidence="3 8">DNA repair protein RecO</fullName>
    </recommendedName>
    <alternativeName>
        <fullName evidence="7 8">Recombination protein O</fullName>
    </alternativeName>
</protein>
<dbReference type="Pfam" id="PF02565">
    <property type="entry name" value="RecO_C"/>
    <property type="match status" value="1"/>
</dbReference>
<dbReference type="Gene3D" id="1.20.1440.120">
    <property type="entry name" value="Recombination protein O, C-terminal domain"/>
    <property type="match status" value="1"/>
</dbReference>
<evidence type="ECO:0000313" key="10">
    <source>
        <dbReference type="EMBL" id="MST50204.1"/>
    </source>
</evidence>
<keyword evidence="6 8" id="KW-0234">DNA repair</keyword>
<reference evidence="10 11" key="1">
    <citation type="submission" date="2019-08" db="EMBL/GenBank/DDBJ databases">
        <title>In-depth cultivation of the pig gut microbiome towards novel bacterial diversity and tailored functional studies.</title>
        <authorList>
            <person name="Wylensek D."/>
            <person name="Hitch T.C.A."/>
            <person name="Clavel T."/>
        </authorList>
    </citation>
    <scope>NUCLEOTIDE SEQUENCE [LARGE SCALE GENOMIC DNA]</scope>
    <source>
        <strain evidence="10 11">RF-GAM-744-WT-7</strain>
    </source>
</reference>
<dbReference type="SUPFAM" id="SSF57863">
    <property type="entry name" value="ArfGap/RecO-like zinc finger"/>
    <property type="match status" value="1"/>
</dbReference>
<evidence type="ECO:0000256" key="4">
    <source>
        <dbReference type="ARBA" id="ARBA00022763"/>
    </source>
</evidence>
<keyword evidence="11" id="KW-1185">Reference proteome</keyword>
<dbReference type="Pfam" id="PF11967">
    <property type="entry name" value="RecO_N"/>
    <property type="match status" value="1"/>
</dbReference>
<gene>
    <name evidence="8 10" type="primary">recO</name>
    <name evidence="10" type="ORF">FYJ63_08155</name>
</gene>